<dbReference type="RefSeq" id="WP_099769267.1">
    <property type="nucleotide sequence ID" value="NZ_CP120512.1"/>
</dbReference>
<gene>
    <name evidence="3" type="ORF">CUR37_03435</name>
</gene>
<protein>
    <recommendedName>
        <fullName evidence="2">Acyltransferase 3 domain-containing protein</fullName>
    </recommendedName>
</protein>
<feature type="transmembrane region" description="Helical" evidence="1">
    <location>
        <begin position="12"/>
        <end position="31"/>
    </location>
</feature>
<dbReference type="EMBL" id="MKGH01000011">
    <property type="protein sequence ID" value="PKX79106.1"/>
    <property type="molecule type" value="Genomic_DNA"/>
</dbReference>
<dbReference type="AlphaFoldDB" id="A0AAX0VBW1"/>
<evidence type="ECO:0000259" key="2">
    <source>
        <dbReference type="Pfam" id="PF01757"/>
    </source>
</evidence>
<feature type="transmembrane region" description="Helical" evidence="1">
    <location>
        <begin position="43"/>
        <end position="67"/>
    </location>
</feature>
<reference evidence="3 4" key="1">
    <citation type="submission" date="2016-09" db="EMBL/GenBank/DDBJ databases">
        <authorList>
            <person name="Inglin R.C."/>
        </authorList>
    </citation>
    <scope>NUCLEOTIDE SEQUENCE [LARGE SCALE GENOMIC DNA]</scope>
    <source>
        <strain evidence="3 4">RI-517</strain>
    </source>
</reference>
<name>A0AAX0VBW1_LATSK</name>
<dbReference type="InterPro" id="IPR002656">
    <property type="entry name" value="Acyl_transf_3_dom"/>
</dbReference>
<keyword evidence="1" id="KW-0812">Transmembrane</keyword>
<proteinExistence type="predicted"/>
<feature type="domain" description="Acyltransferase 3" evidence="2">
    <location>
        <begin position="7"/>
        <end position="95"/>
    </location>
</feature>
<dbReference type="Proteomes" id="UP000234349">
    <property type="component" value="Unassembled WGS sequence"/>
</dbReference>
<evidence type="ECO:0000256" key="1">
    <source>
        <dbReference type="SAM" id="Phobius"/>
    </source>
</evidence>
<keyword evidence="1" id="KW-1133">Transmembrane helix</keyword>
<sequence length="99" mass="11499">MKKERNTNIEILRLICMLLIVASHFGSHTSWNFHPGFGWNKFYVQLLVIGGHLGVDIFVIITGYFTIMSKYTGFKKVISLWKQVLYSSWVLFMIAIVIK</sequence>
<dbReference type="Pfam" id="PF01757">
    <property type="entry name" value="Acyl_transf_3"/>
    <property type="match status" value="1"/>
</dbReference>
<evidence type="ECO:0000313" key="3">
    <source>
        <dbReference type="EMBL" id="PKX79106.1"/>
    </source>
</evidence>
<feature type="transmembrane region" description="Helical" evidence="1">
    <location>
        <begin position="79"/>
        <end position="98"/>
    </location>
</feature>
<keyword evidence="1" id="KW-0472">Membrane</keyword>
<accession>A0AAX0VBW1</accession>
<comment type="caution">
    <text evidence="3">The sequence shown here is derived from an EMBL/GenBank/DDBJ whole genome shotgun (WGS) entry which is preliminary data.</text>
</comment>
<evidence type="ECO:0000313" key="4">
    <source>
        <dbReference type="Proteomes" id="UP000234349"/>
    </source>
</evidence>
<organism evidence="3 4">
    <name type="scientific">Latilactobacillus sakei</name>
    <name type="common">Lactobacillus sakei</name>
    <dbReference type="NCBI Taxonomy" id="1599"/>
    <lineage>
        <taxon>Bacteria</taxon>
        <taxon>Bacillati</taxon>
        <taxon>Bacillota</taxon>
        <taxon>Bacilli</taxon>
        <taxon>Lactobacillales</taxon>
        <taxon>Lactobacillaceae</taxon>
        <taxon>Latilactobacillus</taxon>
    </lineage>
</organism>
<dbReference type="GO" id="GO:0016747">
    <property type="term" value="F:acyltransferase activity, transferring groups other than amino-acyl groups"/>
    <property type="evidence" value="ECO:0007669"/>
    <property type="project" value="InterPro"/>
</dbReference>